<feature type="domain" description="CENP-V/GFA" evidence="5">
    <location>
        <begin position="30"/>
        <end position="144"/>
    </location>
</feature>
<keyword evidence="7" id="KW-1185">Reference proteome</keyword>
<name>A0ABR1X5A2_9PEZI</name>
<accession>A0ABR1X5A2</accession>
<keyword evidence="4" id="KW-0456">Lyase</keyword>
<dbReference type="EMBL" id="JAQQWL010000001">
    <property type="protein sequence ID" value="KAK8090542.1"/>
    <property type="molecule type" value="Genomic_DNA"/>
</dbReference>
<dbReference type="InterPro" id="IPR006913">
    <property type="entry name" value="CENP-V/GFA"/>
</dbReference>
<dbReference type="PANTHER" id="PTHR33337">
    <property type="entry name" value="GFA DOMAIN-CONTAINING PROTEIN"/>
    <property type="match status" value="1"/>
</dbReference>
<dbReference type="GeneID" id="92084519"/>
<evidence type="ECO:0000256" key="4">
    <source>
        <dbReference type="ARBA" id="ARBA00023239"/>
    </source>
</evidence>
<reference evidence="6 7" key="1">
    <citation type="submission" date="2023-01" db="EMBL/GenBank/DDBJ databases">
        <title>Analysis of 21 Apiospora genomes using comparative genomics revels a genus with tremendous synthesis potential of carbohydrate active enzymes and secondary metabolites.</title>
        <authorList>
            <person name="Sorensen T."/>
        </authorList>
    </citation>
    <scope>NUCLEOTIDE SEQUENCE [LARGE SCALE GENOMIC DNA]</scope>
    <source>
        <strain evidence="6 7">CBS 135458</strain>
    </source>
</reference>
<evidence type="ECO:0000313" key="7">
    <source>
        <dbReference type="Proteomes" id="UP001480595"/>
    </source>
</evidence>
<evidence type="ECO:0000256" key="3">
    <source>
        <dbReference type="ARBA" id="ARBA00022833"/>
    </source>
</evidence>
<dbReference type="InterPro" id="IPR011057">
    <property type="entry name" value="Mss4-like_sf"/>
</dbReference>
<dbReference type="PROSITE" id="PS51891">
    <property type="entry name" value="CENP_V_GFA"/>
    <property type="match status" value="1"/>
</dbReference>
<comment type="caution">
    <text evidence="6">The sequence shown here is derived from an EMBL/GenBank/DDBJ whole genome shotgun (WGS) entry which is preliminary data.</text>
</comment>
<dbReference type="RefSeq" id="XP_066722088.1">
    <property type="nucleotide sequence ID" value="XM_066851456.1"/>
</dbReference>
<evidence type="ECO:0000256" key="1">
    <source>
        <dbReference type="ARBA" id="ARBA00005495"/>
    </source>
</evidence>
<evidence type="ECO:0000256" key="2">
    <source>
        <dbReference type="ARBA" id="ARBA00022723"/>
    </source>
</evidence>
<evidence type="ECO:0000313" key="6">
    <source>
        <dbReference type="EMBL" id="KAK8090542.1"/>
    </source>
</evidence>
<comment type="similarity">
    <text evidence="1">Belongs to the Gfa family.</text>
</comment>
<keyword evidence="3" id="KW-0862">Zinc</keyword>
<evidence type="ECO:0000259" key="5">
    <source>
        <dbReference type="PROSITE" id="PS51891"/>
    </source>
</evidence>
<gene>
    <name evidence="6" type="ORF">PG994_000047</name>
</gene>
<dbReference type="Gene3D" id="3.90.1590.10">
    <property type="entry name" value="glutathione-dependent formaldehyde- activating enzyme (gfa)"/>
    <property type="match status" value="1"/>
</dbReference>
<dbReference type="SUPFAM" id="SSF51316">
    <property type="entry name" value="Mss4-like"/>
    <property type="match status" value="1"/>
</dbReference>
<dbReference type="PANTHER" id="PTHR33337:SF40">
    <property type="entry name" value="CENP-V_GFA DOMAIN-CONTAINING PROTEIN-RELATED"/>
    <property type="match status" value="1"/>
</dbReference>
<dbReference type="Pfam" id="PF04828">
    <property type="entry name" value="GFA"/>
    <property type="match status" value="1"/>
</dbReference>
<dbReference type="Proteomes" id="UP001480595">
    <property type="component" value="Unassembled WGS sequence"/>
</dbReference>
<protein>
    <submittedName>
        <fullName evidence="6">Mss4-like protein</fullName>
    </submittedName>
</protein>
<proteinExistence type="inferred from homology"/>
<organism evidence="6 7">
    <name type="scientific">Apiospora phragmitis</name>
    <dbReference type="NCBI Taxonomy" id="2905665"/>
    <lineage>
        <taxon>Eukaryota</taxon>
        <taxon>Fungi</taxon>
        <taxon>Dikarya</taxon>
        <taxon>Ascomycota</taxon>
        <taxon>Pezizomycotina</taxon>
        <taxon>Sordariomycetes</taxon>
        <taxon>Xylariomycetidae</taxon>
        <taxon>Amphisphaeriales</taxon>
        <taxon>Apiosporaceae</taxon>
        <taxon>Apiospora</taxon>
    </lineage>
</organism>
<sequence length="160" mass="18132">MAGNPDIIQQDFLQRSPYHAADPAAFDKKLQGACHCGRVKYWLSKDQPLNAKFCHCRGCQVMHGAPFQWAAIFHKEDMMFEKGAEDLLRTLPDAHHGRGRNMVLLFPTLIKFAGQKERDLFNPKSHIFYSQRVVDIPDGKPKWAGLDGEGKSTLLEEHAT</sequence>
<keyword evidence="2" id="KW-0479">Metal-binding</keyword>